<dbReference type="Proteomes" id="UP001321492">
    <property type="component" value="Unassembled WGS sequence"/>
</dbReference>
<keyword evidence="2" id="KW-1185">Reference proteome</keyword>
<organism evidence="1 2">
    <name type="scientific">Chelatococcus albus</name>
    <dbReference type="NCBI Taxonomy" id="3047466"/>
    <lineage>
        <taxon>Bacteria</taxon>
        <taxon>Pseudomonadati</taxon>
        <taxon>Pseudomonadota</taxon>
        <taxon>Alphaproteobacteria</taxon>
        <taxon>Hyphomicrobiales</taxon>
        <taxon>Chelatococcaceae</taxon>
        <taxon>Chelatococcus</taxon>
    </lineage>
</organism>
<sequence>MLADGSGAAAVLGISDVLQSKDAIKALKGEHRGWRDPSALRRHHLRLALRCAGRLCAAAPVLAATILVAACAETGDFGRPTQTAWSNAIEPSVNSHAAGARGQPPSRFVPTNDEQELRSRAWRFLMPAYDRSLFDDQLARFARNQSLPGQSLTADPATYYNALVGEPYRSPSSRYNRLADDVTADRKLLVPFRAVAGRVVSADRVRRRSMDALPLSGEELQDARSRLAENIGLILWVREEVALRICRYRYALDHLVVAGPQTEAIMAERSLGLLEQEARALDALEVRSLIGDGPTEIYRLPPTPLACAPVPEPAPPARPRYTK</sequence>
<proteinExistence type="predicted"/>
<name>A0ABT7AI55_9HYPH</name>
<dbReference type="EMBL" id="JASJEV010000007">
    <property type="protein sequence ID" value="MDJ1159048.1"/>
    <property type="molecule type" value="Genomic_DNA"/>
</dbReference>
<reference evidence="1 2" key="1">
    <citation type="submission" date="2023-05" db="EMBL/GenBank/DDBJ databases">
        <title>Chelatococcus sp. nov., a moderately thermophilic bacterium isolated from hot spring microbial mat.</title>
        <authorList>
            <person name="Hu C.-J."/>
            <person name="Li W.-J."/>
        </authorList>
    </citation>
    <scope>NUCLEOTIDE SEQUENCE [LARGE SCALE GENOMIC DNA]</scope>
    <source>
        <strain evidence="1 2">SYSU G07232</strain>
    </source>
</reference>
<gene>
    <name evidence="1" type="ORF">QNA08_12455</name>
</gene>
<accession>A0ABT7AI55</accession>
<comment type="caution">
    <text evidence="1">The sequence shown here is derived from an EMBL/GenBank/DDBJ whole genome shotgun (WGS) entry which is preliminary data.</text>
</comment>
<evidence type="ECO:0000313" key="2">
    <source>
        <dbReference type="Proteomes" id="UP001321492"/>
    </source>
</evidence>
<protein>
    <submittedName>
        <fullName evidence="1">Uncharacterized protein</fullName>
    </submittedName>
</protein>
<evidence type="ECO:0000313" key="1">
    <source>
        <dbReference type="EMBL" id="MDJ1159048.1"/>
    </source>
</evidence>
<dbReference type="RefSeq" id="WP_283741039.1">
    <property type="nucleotide sequence ID" value="NZ_JASJEV010000007.1"/>
</dbReference>